<reference evidence="6" key="1">
    <citation type="journal article" date="2014" name="Int. J. Syst. Evol. Microbiol.">
        <title>Complete genome sequence of Corynebacterium casei LMG S-19264T (=DSM 44701T), isolated from a smear-ripened cheese.</title>
        <authorList>
            <consortium name="US DOE Joint Genome Institute (JGI-PGF)"/>
            <person name="Walter F."/>
            <person name="Albersmeier A."/>
            <person name="Kalinowski J."/>
            <person name="Ruckert C."/>
        </authorList>
    </citation>
    <scope>NUCLEOTIDE SEQUENCE</scope>
    <source>
        <strain evidence="6">CGMCC 1.12919</strain>
    </source>
</reference>
<protein>
    <submittedName>
        <fullName evidence="6">3-oxoacyl-[acyl-carrier-protein] synthase 2</fullName>
    </submittedName>
</protein>
<gene>
    <name evidence="6" type="primary">fabF</name>
    <name evidence="6" type="ORF">GCM10010994_03670</name>
</gene>
<dbReference type="GO" id="GO:0006633">
    <property type="term" value="P:fatty acid biosynthetic process"/>
    <property type="evidence" value="ECO:0007669"/>
    <property type="project" value="InterPro"/>
</dbReference>
<organism evidence="6 7">
    <name type="scientific">Chelatococcus reniformis</name>
    <dbReference type="NCBI Taxonomy" id="1494448"/>
    <lineage>
        <taxon>Bacteria</taxon>
        <taxon>Pseudomonadati</taxon>
        <taxon>Pseudomonadota</taxon>
        <taxon>Alphaproteobacteria</taxon>
        <taxon>Hyphomicrobiales</taxon>
        <taxon>Chelatococcaceae</taxon>
        <taxon>Chelatococcus</taxon>
    </lineage>
</organism>
<dbReference type="PROSITE" id="PS00606">
    <property type="entry name" value="KS3_1"/>
    <property type="match status" value="1"/>
</dbReference>
<accession>A0A916TWV5</accession>
<dbReference type="InterPro" id="IPR000794">
    <property type="entry name" value="Beta-ketoacyl_synthase"/>
</dbReference>
<name>A0A916TWV5_9HYPH</name>
<dbReference type="AlphaFoldDB" id="A0A916TWV5"/>
<reference evidence="6" key="2">
    <citation type="submission" date="2020-09" db="EMBL/GenBank/DDBJ databases">
        <authorList>
            <person name="Sun Q."/>
            <person name="Zhou Y."/>
        </authorList>
    </citation>
    <scope>NUCLEOTIDE SEQUENCE</scope>
    <source>
        <strain evidence="6">CGMCC 1.12919</strain>
    </source>
</reference>
<dbReference type="GO" id="GO:0004315">
    <property type="term" value="F:3-oxoacyl-[acyl-carrier-protein] synthase activity"/>
    <property type="evidence" value="ECO:0007669"/>
    <property type="project" value="InterPro"/>
</dbReference>
<feature type="domain" description="Ketosynthase family 3 (KS3)" evidence="5">
    <location>
        <begin position="1"/>
        <end position="417"/>
    </location>
</feature>
<comment type="similarity">
    <text evidence="2 4">Belongs to the thiolase-like superfamily. Beta-ketoacyl-ACP synthases family.</text>
</comment>
<dbReference type="RefSeq" id="WP_188607410.1">
    <property type="nucleotide sequence ID" value="NZ_BMGG01000001.1"/>
</dbReference>
<comment type="pathway">
    <text evidence="1">Lipid metabolism; fatty acid biosynthesis.</text>
</comment>
<evidence type="ECO:0000256" key="2">
    <source>
        <dbReference type="ARBA" id="ARBA00008467"/>
    </source>
</evidence>
<evidence type="ECO:0000256" key="1">
    <source>
        <dbReference type="ARBA" id="ARBA00005194"/>
    </source>
</evidence>
<evidence type="ECO:0000256" key="4">
    <source>
        <dbReference type="RuleBase" id="RU003694"/>
    </source>
</evidence>
<sequence length="418" mass="43925">MLDVAITGTGIVSAVGCNTRTYHQNLMAGETAIRQAPWADGQADRPSWWAIIRDFEPRDWMDDKVESGTDMFAQFALAASRQAIDQAGLGQIESERTGVVHGTSMGGTRALMRAQHLLDARGPTAIPRKTEIQIYPNMAASQIAMEYGIHGPSLTVTTACASSLDAIGTAAHMIASGRADVIIAGGTDGGLAQPGGTAEKGFVPALYYSSTLYGMVAPSNDPRRAMMPFDVKRSGIVVGEGSAMFVLERGDRARARGADILGYVRGYGSLADAYHPSSPEPSGRWEARAMQLALADAGMEAGQVDALIAHATGTPKGDTAEILAINAVHGRRPTPLPVASVKGHVGHSGASSGGMAVVTGLLGMREDRFLFTANTDEPDPAAEFDVVIKEPRRLAYGTLQVNAFGFGGQNASIVVTRN</sequence>
<dbReference type="Proteomes" id="UP000637002">
    <property type="component" value="Unassembled WGS sequence"/>
</dbReference>
<dbReference type="GO" id="GO:0005829">
    <property type="term" value="C:cytosol"/>
    <property type="evidence" value="ECO:0007669"/>
    <property type="project" value="TreeGrafter"/>
</dbReference>
<dbReference type="SUPFAM" id="SSF53901">
    <property type="entry name" value="Thiolase-like"/>
    <property type="match status" value="2"/>
</dbReference>
<proteinExistence type="inferred from homology"/>
<dbReference type="InterPro" id="IPR014031">
    <property type="entry name" value="Ketoacyl_synth_C"/>
</dbReference>
<evidence type="ECO:0000259" key="5">
    <source>
        <dbReference type="PROSITE" id="PS52004"/>
    </source>
</evidence>
<dbReference type="PANTHER" id="PTHR11712:SF336">
    <property type="entry name" value="3-OXOACYL-[ACYL-CARRIER-PROTEIN] SYNTHASE, MITOCHONDRIAL"/>
    <property type="match status" value="1"/>
</dbReference>
<dbReference type="PROSITE" id="PS52004">
    <property type="entry name" value="KS3_2"/>
    <property type="match status" value="1"/>
</dbReference>
<dbReference type="SMART" id="SM00825">
    <property type="entry name" value="PKS_KS"/>
    <property type="match status" value="1"/>
</dbReference>
<dbReference type="CDD" id="cd00834">
    <property type="entry name" value="KAS_I_II"/>
    <property type="match status" value="1"/>
</dbReference>
<dbReference type="PANTHER" id="PTHR11712">
    <property type="entry name" value="POLYKETIDE SYNTHASE-RELATED"/>
    <property type="match status" value="1"/>
</dbReference>
<dbReference type="Gene3D" id="3.40.47.10">
    <property type="match status" value="2"/>
</dbReference>
<dbReference type="InterPro" id="IPR020841">
    <property type="entry name" value="PKS_Beta-ketoAc_synthase_dom"/>
</dbReference>
<dbReference type="Pfam" id="PF00109">
    <property type="entry name" value="ketoacyl-synt"/>
    <property type="match status" value="1"/>
</dbReference>
<dbReference type="Pfam" id="PF02801">
    <property type="entry name" value="Ketoacyl-synt_C"/>
    <property type="match status" value="1"/>
</dbReference>
<comment type="caution">
    <text evidence="6">The sequence shown here is derived from an EMBL/GenBank/DDBJ whole genome shotgun (WGS) entry which is preliminary data.</text>
</comment>
<evidence type="ECO:0000313" key="6">
    <source>
        <dbReference type="EMBL" id="GGC47795.1"/>
    </source>
</evidence>
<keyword evidence="3 4" id="KW-0808">Transferase</keyword>
<dbReference type="InterPro" id="IPR016039">
    <property type="entry name" value="Thiolase-like"/>
</dbReference>
<evidence type="ECO:0000313" key="7">
    <source>
        <dbReference type="Proteomes" id="UP000637002"/>
    </source>
</evidence>
<dbReference type="EMBL" id="BMGG01000001">
    <property type="protein sequence ID" value="GGC47795.1"/>
    <property type="molecule type" value="Genomic_DNA"/>
</dbReference>
<keyword evidence="7" id="KW-1185">Reference proteome</keyword>
<dbReference type="InterPro" id="IPR018201">
    <property type="entry name" value="Ketoacyl_synth_AS"/>
</dbReference>
<dbReference type="InterPro" id="IPR014030">
    <property type="entry name" value="Ketoacyl_synth_N"/>
</dbReference>
<evidence type="ECO:0000256" key="3">
    <source>
        <dbReference type="ARBA" id="ARBA00022679"/>
    </source>
</evidence>